<dbReference type="Gene3D" id="3.30.70.1230">
    <property type="entry name" value="Nucleotide cyclase"/>
    <property type="match status" value="2"/>
</dbReference>
<feature type="transmembrane region" description="Helical" evidence="8">
    <location>
        <begin position="1562"/>
        <end position="1581"/>
    </location>
</feature>
<dbReference type="InterPro" id="IPR018303">
    <property type="entry name" value="ATPase_P-typ_P_site"/>
</dbReference>
<dbReference type="GO" id="GO:0045332">
    <property type="term" value="P:phospholipid translocation"/>
    <property type="evidence" value="ECO:0007669"/>
    <property type="project" value="TreeGrafter"/>
</dbReference>
<feature type="transmembrane region" description="Helical" evidence="8">
    <location>
        <begin position="793"/>
        <end position="815"/>
    </location>
</feature>
<dbReference type="GO" id="GO:0140326">
    <property type="term" value="F:ATPase-coupled intramembrane lipid transporter activity"/>
    <property type="evidence" value="ECO:0007669"/>
    <property type="project" value="TreeGrafter"/>
</dbReference>
<dbReference type="InterPro" id="IPR023299">
    <property type="entry name" value="ATPase_P-typ_cyto_dom_N"/>
</dbReference>
<keyword evidence="3" id="KW-0479">Metal-binding</keyword>
<feature type="transmembrane region" description="Helical" evidence="8">
    <location>
        <begin position="678"/>
        <end position="701"/>
    </location>
</feature>
<dbReference type="SFLD" id="SFLDF00027">
    <property type="entry name" value="p-type_atpase"/>
    <property type="match status" value="1"/>
</dbReference>
<sequence>MSFIIQINIPVQFHDECDNKIDDIVAQLLLYYPLVPLTLFICLYSIRLIQWYRMHKIFPSIHFKAGEISEDLGQIEYILTDKTGTLTKNELTIQVCIIGETQYWEEDNQADFMEIDSAYFYSSETRVSPLCDTNPATMRQRAKSDSNRFSDLKREILATEKSNNVFNFFLCMAVCNSMFLEQNGELTAISADERILVQTAGKLGVKLVSRSQHYCEIKINEEFYGYEIIGLLPFTSETKVSMILVRKIGENESILLAKGNKEKMLNLFDIEFEEKSNIEEMTLLTRGLIGMRILIFGYKRLSKTETDLFLIDYKNAKYCPVNKEGRIESVFEKYQNKMQYLGMVGLEDKISEETKEAVNLLTQAGIKLWILSGDSEESTIRAGVGSGIYEESVRMIRMTNFKSEEHCLKEMQKQVEECIYHRHKRSSRCENEESFNKKRSPIQRTERFEISEEVNSEPNLLVERSQELSAKNTSEDEHILRMKRSTDIKQLERIYHESLQIFISNLTDTNKGKFTLDGHFNPNSIYYVVSVDKSGLEYGLSSRAHRECFAALLFSAHSVIFHSLFPDQKRKVVKFLKNNFDFNPVVLAVGDGNNDLGMIQEAHIGVAIRGNEGRYAENAADIVINDFSQLKELLFYIGNSNFRRICNVVLTSFYTKFLLVTVLFYFNASSQWSGGHLFGVNMTFLYIFLFNAFLVGVYGIYDEDLSWFQYLEHPQAYSIGFFRPFLSFGRYFLYMFKGIIQGTIIWYFAYKFGSGISSNGHPVDLEIMGFVVAIVLCLCIACVLLVESSSINIFTIGAQIICLLTLILACFLFTYDSTSEIWLVGIFNDLSKIPSTWIFIFIVPLISVIISYWIKAWTFIFFPSIIDKIKSLKAHNFLFEIRSRLYDYISRLHLLYKDSCNWRYKIELDAFEIDKWKLKFASEVREKEYQTKDMNENFVSYRNIFVILIFFIIFYQLLAYSIDTDNKALIAFYTVLPSLTIWFFISLAPALKSYYKWLVLAFFAMISIFILIQGIFTQTKSSQGFPLLIIVGLTCLNSYWHDLSIFYLFLVACVGVNICIQSGHDYSTTAEVILKTIEYMNLYLSIYIESSIIGYCINKSKRSEYVLYNQVQLDFEKSLAVLSYLLPPFVMNRVKNGDRAIAEDQGIVSVLFCDIDNFDSIIESYQSQEITAFLGEIFGKFDQLCDLVGVTKIETVGKTYMACAGLIECEAEMDPTFSTVPHARRAVEMGLAMLRTAKTIYLKNGEPLRLKIGINSGHVTAGVVGYHKPQFSLVGDTVNTASRMASTLKEPNSIQISMATYNMISDKRGLEFILKTVQVKGKGEMETWLVSVSTQLGELPSPTRDGPIQNYYSSHELSPLPRIRQNCQKKLSGKRSSLFRRLDIQDADSIFQKSNTELSLRSKWLLCGIVDDDKEKGFRHEIRILNYPIYHYGLLIASISIGFCAIIEGFKTKYANGTYIMMTKYICESVSYIIMLFVMKKYYKTRAYAKTLHCIYCAYTFIGMIIAFAEGHLSNEFCIGFYYHMILITHCSQLIFREIFWTAIFFCALRILLISIDQKPEFATFILSTLVYVGFLLYMIYNREFRIRKLSNLKIISKKEHEKTETLNKKMMPPHVYQKLKEEIIITDNLHEIPILYADIVGFTSWAANNSPKEVVRMLSELFTRFDKFCVENNIYKVHTIGDCYVAMAYNENEKESRDSIRDCVSMIDFAQTMINIIKEVNEKNHTELNMRIGLHVGNVIGGITGTNLIRYDIYGTDVQIANKMESHGEPGKIVVSETIKEMLQILLCGKYIFEFWKKIALHNGTTISSYVLLDSEPQRSEIFNTDEIGS</sequence>
<feature type="transmembrane region" description="Helical" evidence="8">
    <location>
        <begin position="1462"/>
        <end position="1479"/>
    </location>
</feature>
<dbReference type="Gene3D" id="3.40.50.1000">
    <property type="entry name" value="HAD superfamily/HAD-like"/>
    <property type="match status" value="1"/>
</dbReference>
<name>A0AAU9ICH8_9CILI</name>
<feature type="transmembrane region" description="Helical" evidence="8">
    <location>
        <begin position="944"/>
        <end position="962"/>
    </location>
</feature>
<organism evidence="10 11">
    <name type="scientific">Blepharisma stoltei</name>
    <dbReference type="NCBI Taxonomy" id="1481888"/>
    <lineage>
        <taxon>Eukaryota</taxon>
        <taxon>Sar</taxon>
        <taxon>Alveolata</taxon>
        <taxon>Ciliophora</taxon>
        <taxon>Postciliodesmatophora</taxon>
        <taxon>Heterotrichea</taxon>
        <taxon>Heterotrichida</taxon>
        <taxon>Blepharismidae</taxon>
        <taxon>Blepharisma</taxon>
    </lineage>
</organism>
<dbReference type="PROSITE" id="PS00154">
    <property type="entry name" value="ATPASE_E1_E2"/>
    <property type="match status" value="1"/>
</dbReference>
<dbReference type="PRINTS" id="PR00119">
    <property type="entry name" value="CATATPASE"/>
</dbReference>
<evidence type="ECO:0000256" key="7">
    <source>
        <dbReference type="ARBA" id="ARBA00023136"/>
    </source>
</evidence>
<evidence type="ECO:0000256" key="6">
    <source>
        <dbReference type="ARBA" id="ARBA00022989"/>
    </source>
</evidence>
<dbReference type="InterPro" id="IPR023214">
    <property type="entry name" value="HAD_sf"/>
</dbReference>
<dbReference type="SUPFAM" id="SSF81665">
    <property type="entry name" value="Calcium ATPase, transmembrane domain M"/>
    <property type="match status" value="1"/>
</dbReference>
<comment type="subcellular location">
    <subcellularLocation>
        <location evidence="1">Membrane</location>
        <topology evidence="1">Multi-pass membrane protein</topology>
    </subcellularLocation>
</comment>
<feature type="transmembrane region" description="Helical" evidence="8">
    <location>
        <begin position="1429"/>
        <end position="1450"/>
    </location>
</feature>
<feature type="transmembrane region" description="Helical" evidence="8">
    <location>
        <begin position="835"/>
        <end position="854"/>
    </location>
</feature>
<dbReference type="GO" id="GO:0035556">
    <property type="term" value="P:intracellular signal transduction"/>
    <property type="evidence" value="ECO:0007669"/>
    <property type="project" value="InterPro"/>
</dbReference>
<feature type="transmembrane region" description="Helical" evidence="8">
    <location>
        <begin position="1045"/>
        <end position="1064"/>
    </location>
</feature>
<dbReference type="SUPFAM" id="SSF81660">
    <property type="entry name" value="Metal cation-transporting ATPase, ATP-binding domain N"/>
    <property type="match status" value="1"/>
</dbReference>
<feature type="transmembrane region" description="Helical" evidence="8">
    <location>
        <begin position="1539"/>
        <end position="1556"/>
    </location>
</feature>
<accession>A0AAU9ICH8</accession>
<keyword evidence="7 8" id="KW-0472">Membrane</keyword>
<evidence type="ECO:0000256" key="8">
    <source>
        <dbReference type="SAM" id="Phobius"/>
    </source>
</evidence>
<dbReference type="InterPro" id="IPR001054">
    <property type="entry name" value="A/G_cyclase"/>
</dbReference>
<dbReference type="EMBL" id="CAJZBQ010000004">
    <property type="protein sequence ID" value="CAG9311585.1"/>
    <property type="molecule type" value="Genomic_DNA"/>
</dbReference>
<dbReference type="SMART" id="SM00044">
    <property type="entry name" value="CYCc"/>
    <property type="match status" value="2"/>
</dbReference>
<dbReference type="NCBIfam" id="TIGR01494">
    <property type="entry name" value="ATPase_P-type"/>
    <property type="match status" value="1"/>
</dbReference>
<reference evidence="10" key="1">
    <citation type="submission" date="2021-09" db="EMBL/GenBank/DDBJ databases">
        <authorList>
            <consortium name="AG Swart"/>
            <person name="Singh M."/>
            <person name="Singh A."/>
            <person name="Seah K."/>
            <person name="Emmerich C."/>
        </authorList>
    </citation>
    <scope>NUCLEOTIDE SEQUENCE</scope>
    <source>
        <strain evidence="10">ATCC30299</strain>
    </source>
</reference>
<evidence type="ECO:0000259" key="9">
    <source>
        <dbReference type="PROSITE" id="PS50125"/>
    </source>
</evidence>
<evidence type="ECO:0000256" key="4">
    <source>
        <dbReference type="ARBA" id="ARBA00022842"/>
    </source>
</evidence>
<evidence type="ECO:0000256" key="1">
    <source>
        <dbReference type="ARBA" id="ARBA00004141"/>
    </source>
</evidence>
<feature type="transmembrane region" description="Helical" evidence="8">
    <location>
        <begin position="968"/>
        <end position="985"/>
    </location>
</feature>
<dbReference type="GO" id="GO:0046872">
    <property type="term" value="F:metal ion binding"/>
    <property type="evidence" value="ECO:0007669"/>
    <property type="project" value="UniProtKB-KW"/>
</dbReference>
<feature type="transmembrane region" description="Helical" evidence="8">
    <location>
        <begin position="1491"/>
        <end position="1508"/>
    </location>
</feature>
<keyword evidence="2 8" id="KW-0812">Transmembrane</keyword>
<keyword evidence="11" id="KW-1185">Reference proteome</keyword>
<feature type="transmembrane region" description="Helical" evidence="8">
    <location>
        <begin position="645"/>
        <end position="666"/>
    </location>
</feature>
<dbReference type="Gene3D" id="3.40.1110.10">
    <property type="entry name" value="Calcium-transporting ATPase, cytoplasmic domain N"/>
    <property type="match status" value="1"/>
</dbReference>
<dbReference type="InterPro" id="IPR001757">
    <property type="entry name" value="P_typ_ATPase"/>
</dbReference>
<feature type="domain" description="Guanylate cyclase" evidence="9">
    <location>
        <begin position="1149"/>
        <end position="1285"/>
    </location>
</feature>
<evidence type="ECO:0000313" key="11">
    <source>
        <dbReference type="Proteomes" id="UP001162131"/>
    </source>
</evidence>
<feature type="transmembrane region" description="Helical" evidence="8">
    <location>
        <begin position="731"/>
        <end position="749"/>
    </location>
</feature>
<dbReference type="SUPFAM" id="SSF55073">
    <property type="entry name" value="Nucleotide cyclase"/>
    <property type="match status" value="2"/>
</dbReference>
<evidence type="ECO:0000256" key="2">
    <source>
        <dbReference type="ARBA" id="ARBA00022692"/>
    </source>
</evidence>
<dbReference type="PROSITE" id="PS50125">
    <property type="entry name" value="GUANYLATE_CYCLASE_2"/>
    <property type="match status" value="2"/>
</dbReference>
<dbReference type="InterPro" id="IPR036412">
    <property type="entry name" value="HAD-like_sf"/>
</dbReference>
<protein>
    <recommendedName>
        <fullName evidence="9">Guanylate cyclase domain-containing protein</fullName>
    </recommendedName>
</protein>
<dbReference type="CDD" id="cd07302">
    <property type="entry name" value="CHD"/>
    <property type="match status" value="2"/>
</dbReference>
<evidence type="ECO:0000256" key="3">
    <source>
        <dbReference type="ARBA" id="ARBA00022723"/>
    </source>
</evidence>
<evidence type="ECO:0000256" key="5">
    <source>
        <dbReference type="ARBA" id="ARBA00022967"/>
    </source>
</evidence>
<feature type="transmembrane region" description="Helical" evidence="8">
    <location>
        <begin position="29"/>
        <end position="49"/>
    </location>
</feature>
<keyword evidence="6 8" id="KW-1133">Transmembrane helix</keyword>
<dbReference type="SFLD" id="SFLDS00003">
    <property type="entry name" value="Haloacid_Dehalogenase"/>
    <property type="match status" value="1"/>
</dbReference>
<dbReference type="Pfam" id="PF16212">
    <property type="entry name" value="PhoLip_ATPase_C"/>
    <property type="match status" value="1"/>
</dbReference>
<dbReference type="Proteomes" id="UP001162131">
    <property type="component" value="Unassembled WGS sequence"/>
</dbReference>
<evidence type="ECO:0000313" key="10">
    <source>
        <dbReference type="EMBL" id="CAG9311585.1"/>
    </source>
</evidence>
<feature type="transmembrane region" description="Helical" evidence="8">
    <location>
        <begin position="997"/>
        <end position="1016"/>
    </location>
</feature>
<dbReference type="InterPro" id="IPR029787">
    <property type="entry name" value="Nucleotide_cyclase"/>
</dbReference>
<dbReference type="GO" id="GO:0005886">
    <property type="term" value="C:plasma membrane"/>
    <property type="evidence" value="ECO:0007669"/>
    <property type="project" value="TreeGrafter"/>
</dbReference>
<dbReference type="GO" id="GO:0009190">
    <property type="term" value="P:cyclic nucleotide biosynthetic process"/>
    <property type="evidence" value="ECO:0007669"/>
    <property type="project" value="InterPro"/>
</dbReference>
<feature type="domain" description="Guanylate cyclase" evidence="9">
    <location>
        <begin position="1634"/>
        <end position="1766"/>
    </location>
</feature>
<dbReference type="GO" id="GO:0016887">
    <property type="term" value="F:ATP hydrolysis activity"/>
    <property type="evidence" value="ECO:0007669"/>
    <property type="project" value="InterPro"/>
</dbReference>
<dbReference type="SUPFAM" id="SSF56784">
    <property type="entry name" value="HAD-like"/>
    <property type="match status" value="1"/>
</dbReference>
<feature type="transmembrane region" description="Helical" evidence="8">
    <location>
        <begin position="769"/>
        <end position="786"/>
    </location>
</feature>
<dbReference type="InterPro" id="IPR044492">
    <property type="entry name" value="P_typ_ATPase_HD_dom"/>
</dbReference>
<proteinExistence type="predicted"/>
<keyword evidence="4" id="KW-0460">Magnesium</keyword>
<dbReference type="PANTHER" id="PTHR24092">
    <property type="entry name" value="PROBABLE PHOSPHOLIPID-TRANSPORTING ATPASE"/>
    <property type="match status" value="1"/>
</dbReference>
<dbReference type="Pfam" id="PF00211">
    <property type="entry name" value="Guanylate_cyc"/>
    <property type="match status" value="2"/>
</dbReference>
<gene>
    <name evidence="10" type="ORF">BSTOLATCC_MIC3873</name>
</gene>
<dbReference type="InterPro" id="IPR023298">
    <property type="entry name" value="ATPase_P-typ_TM_dom_sf"/>
</dbReference>
<dbReference type="GO" id="GO:0005524">
    <property type="term" value="F:ATP binding"/>
    <property type="evidence" value="ECO:0007669"/>
    <property type="project" value="InterPro"/>
</dbReference>
<dbReference type="InterPro" id="IPR032630">
    <property type="entry name" value="P_typ_ATPase_c"/>
</dbReference>
<keyword evidence="5" id="KW-1278">Translocase</keyword>
<dbReference type="SFLD" id="SFLDG00002">
    <property type="entry name" value="C1.7:_P-type_atpase_like"/>
    <property type="match status" value="1"/>
</dbReference>
<comment type="caution">
    <text evidence="10">The sequence shown here is derived from an EMBL/GenBank/DDBJ whole genome shotgun (WGS) entry which is preliminary data.</text>
</comment>